<organism evidence="1 2">
    <name type="scientific">Bosea caraganae</name>
    <dbReference type="NCBI Taxonomy" id="2763117"/>
    <lineage>
        <taxon>Bacteria</taxon>
        <taxon>Pseudomonadati</taxon>
        <taxon>Pseudomonadota</taxon>
        <taxon>Alphaproteobacteria</taxon>
        <taxon>Hyphomicrobiales</taxon>
        <taxon>Boseaceae</taxon>
        <taxon>Bosea</taxon>
    </lineage>
</organism>
<dbReference type="Proteomes" id="UP000255207">
    <property type="component" value="Unassembled WGS sequence"/>
</dbReference>
<dbReference type="InterPro" id="IPR045397">
    <property type="entry name" value="TumE-like"/>
</dbReference>
<proteinExistence type="predicted"/>
<dbReference type="RefSeq" id="WP_114827667.1">
    <property type="nucleotide sequence ID" value="NZ_QQTO01000019.1"/>
</dbReference>
<dbReference type="Pfam" id="PF20126">
    <property type="entry name" value="TumE"/>
    <property type="match status" value="1"/>
</dbReference>
<dbReference type="EMBL" id="QQTP01000001">
    <property type="protein sequence ID" value="RDJ29554.1"/>
    <property type="molecule type" value="Genomic_DNA"/>
</dbReference>
<name>A0A370LC60_9HYPH</name>
<evidence type="ECO:0000313" key="2">
    <source>
        <dbReference type="Proteomes" id="UP000255207"/>
    </source>
</evidence>
<evidence type="ECO:0000313" key="1">
    <source>
        <dbReference type="EMBL" id="RDJ29554.1"/>
    </source>
</evidence>
<protein>
    <submittedName>
        <fullName evidence="1">Uncharacterized protein</fullName>
    </submittedName>
</protein>
<keyword evidence="2" id="KW-1185">Reference proteome</keyword>
<dbReference type="AlphaFoldDB" id="A0A370LC60"/>
<comment type="caution">
    <text evidence="1">The sequence shown here is derived from an EMBL/GenBank/DDBJ whole genome shotgun (WGS) entry which is preliminary data.</text>
</comment>
<dbReference type="OrthoDB" id="7451512at2"/>
<gene>
    <name evidence="1" type="ORF">DWE98_03150</name>
</gene>
<reference evidence="2" key="1">
    <citation type="submission" date="2018-07" db="EMBL/GenBank/DDBJ databases">
        <authorList>
            <person name="Safronova V.I."/>
            <person name="Chirak E.R."/>
            <person name="Sazanova A.L."/>
        </authorList>
    </citation>
    <scope>NUCLEOTIDE SEQUENCE [LARGE SCALE GENOMIC DNA]</scope>
    <source>
        <strain evidence="2">RCAM04685</strain>
    </source>
</reference>
<accession>A0A370LC60</accession>
<sequence length="93" mass="10721">MKAALLISRRIVLAEDAFAELKVWHVPTSVPASAHGYKYRLAYVVRDECLLRYDNERGKGDHKHVGEVEQPYSFSTIETLIDDFFRDIEGLRP</sequence>